<evidence type="ECO:0000256" key="1">
    <source>
        <dbReference type="ARBA" id="ARBA00013260"/>
    </source>
</evidence>
<reference evidence="11" key="1">
    <citation type="submission" date="2020-08" db="EMBL/GenBank/DDBJ databases">
        <authorList>
            <person name="Cejkova D."/>
            <person name="Kubasova T."/>
            <person name="Jahodarova E."/>
            <person name="Rychlik I."/>
        </authorList>
    </citation>
    <scope>NUCLEOTIDE SEQUENCE</scope>
    <source>
        <strain evidence="11">An559</strain>
    </source>
</reference>
<feature type="binding site" evidence="8">
    <location>
        <position position="122"/>
    </location>
    <ligand>
        <name>tRNA</name>
        <dbReference type="ChEBI" id="CHEBI:17843"/>
    </ligand>
</feature>
<sequence>MFFKKKSSNISWIIAGLGNPEPKYEITRHNAGFLAIDRIADNANVSIKKMKFHALIGEAELGGERCLLLKPLTYMNKSGEAIAEAMRYYQIPPERVLILFDDISLDPGKLRIRQKGSAGGHNGIKSIIEMTKSSDFPRIKIGVGKKPHPDYDLADWVLSKFKKDELPLMDEAFTNAADAAAMIVSGSVDRAMNRYNS</sequence>
<evidence type="ECO:0000256" key="6">
    <source>
        <dbReference type="ARBA" id="ARBA00048707"/>
    </source>
</evidence>
<evidence type="ECO:0000256" key="8">
    <source>
        <dbReference type="HAMAP-Rule" id="MF_00083"/>
    </source>
</evidence>
<dbReference type="RefSeq" id="WP_204446639.1">
    <property type="nucleotide sequence ID" value="NZ_JACJKY010000011.1"/>
</dbReference>
<dbReference type="NCBIfam" id="TIGR00447">
    <property type="entry name" value="pth"/>
    <property type="match status" value="1"/>
</dbReference>
<gene>
    <name evidence="8" type="primary">pth</name>
    <name evidence="11" type="ORF">H6A12_07910</name>
</gene>
<dbReference type="GO" id="GO:0006515">
    <property type="term" value="P:protein quality control for misfolded or incompletely synthesized proteins"/>
    <property type="evidence" value="ECO:0007669"/>
    <property type="project" value="UniProtKB-UniRule"/>
</dbReference>
<comment type="subcellular location">
    <subcellularLocation>
        <location evidence="8">Cytoplasm</location>
    </subcellularLocation>
</comment>
<dbReference type="CDD" id="cd00462">
    <property type="entry name" value="PTH"/>
    <property type="match status" value="1"/>
</dbReference>
<comment type="function">
    <text evidence="8">Catalyzes the release of premature peptidyl moieties from peptidyl-tRNA molecules trapped in stalled 50S ribosomal subunits, and thus maintains levels of free tRNAs and 50S ribosomes.</text>
</comment>
<evidence type="ECO:0000256" key="9">
    <source>
        <dbReference type="RuleBase" id="RU000673"/>
    </source>
</evidence>
<dbReference type="FunFam" id="3.40.50.1470:FF:000001">
    <property type="entry name" value="Peptidyl-tRNA hydrolase"/>
    <property type="match status" value="1"/>
</dbReference>
<feature type="binding site" evidence="8">
    <location>
        <position position="74"/>
    </location>
    <ligand>
        <name>tRNA</name>
        <dbReference type="ChEBI" id="CHEBI:17843"/>
    </ligand>
</feature>
<keyword evidence="8" id="KW-0963">Cytoplasm</keyword>
<dbReference type="GO" id="GO:0072344">
    <property type="term" value="P:rescue of stalled ribosome"/>
    <property type="evidence" value="ECO:0007669"/>
    <property type="project" value="UniProtKB-UniRule"/>
</dbReference>
<feature type="active site" description="Proton acceptor" evidence="8">
    <location>
        <position position="29"/>
    </location>
</feature>
<dbReference type="AlphaFoldDB" id="A0A938X8I4"/>
<dbReference type="PROSITE" id="PS01195">
    <property type="entry name" value="PEPT_TRNA_HYDROL_1"/>
    <property type="match status" value="1"/>
</dbReference>
<keyword evidence="12" id="KW-1185">Reference proteome</keyword>
<keyword evidence="3 8" id="KW-0378">Hydrolase</keyword>
<evidence type="ECO:0000256" key="7">
    <source>
        <dbReference type="ARBA" id="ARBA00050038"/>
    </source>
</evidence>
<evidence type="ECO:0000313" key="12">
    <source>
        <dbReference type="Proteomes" id="UP000774750"/>
    </source>
</evidence>
<dbReference type="GO" id="GO:0004045">
    <property type="term" value="F:peptidyl-tRNA hydrolase activity"/>
    <property type="evidence" value="ECO:0007669"/>
    <property type="project" value="UniProtKB-UniRule"/>
</dbReference>
<reference evidence="11" key="2">
    <citation type="journal article" date="2021" name="Sci. Rep.">
        <title>The distribution of antibiotic resistance genes in chicken gut microbiota commensals.</title>
        <authorList>
            <person name="Juricova H."/>
            <person name="Matiasovicova J."/>
            <person name="Kubasova T."/>
            <person name="Cejkova D."/>
            <person name="Rychlik I."/>
        </authorList>
    </citation>
    <scope>NUCLEOTIDE SEQUENCE</scope>
    <source>
        <strain evidence="11">An559</strain>
    </source>
</reference>
<dbReference type="Gene3D" id="3.40.50.1470">
    <property type="entry name" value="Peptidyl-tRNA hydrolase"/>
    <property type="match status" value="1"/>
</dbReference>
<dbReference type="PANTHER" id="PTHR17224:SF1">
    <property type="entry name" value="PEPTIDYL-TRNA HYDROLASE"/>
    <property type="match status" value="1"/>
</dbReference>
<feature type="site" description="Stabilizes the basic form of H active site to accept a proton" evidence="8">
    <location>
        <position position="101"/>
    </location>
</feature>
<protein>
    <recommendedName>
        <fullName evidence="7 8">Peptidyl-tRNA hydrolase</fullName>
        <shortName evidence="8">Pth</shortName>
        <ecNumber evidence="1 8">3.1.1.29</ecNumber>
    </recommendedName>
</protein>
<evidence type="ECO:0000256" key="4">
    <source>
        <dbReference type="ARBA" id="ARBA00022884"/>
    </source>
</evidence>
<keyword evidence="4 8" id="KW-0694">RNA-binding</keyword>
<dbReference type="SUPFAM" id="SSF53178">
    <property type="entry name" value="Peptidyl-tRNA hydrolase-like"/>
    <property type="match status" value="1"/>
</dbReference>
<dbReference type="GO" id="GO:0000049">
    <property type="term" value="F:tRNA binding"/>
    <property type="evidence" value="ECO:0007669"/>
    <property type="project" value="UniProtKB-UniRule"/>
</dbReference>
<comment type="function">
    <text evidence="8">Hydrolyzes ribosome-free peptidyl-tRNAs (with 1 or more amino acids incorporated), which drop off the ribosome during protein synthesis, or as a result of ribosome stalling.</text>
</comment>
<accession>A0A938X8I4</accession>
<feature type="site" description="Discriminates between blocked and unblocked aminoacyl-tRNA" evidence="8">
    <location>
        <position position="19"/>
    </location>
</feature>
<comment type="similarity">
    <text evidence="5 8 10">Belongs to the PTH family.</text>
</comment>
<dbReference type="InterPro" id="IPR001328">
    <property type="entry name" value="Pept_tRNA_hydro"/>
</dbReference>
<dbReference type="InterPro" id="IPR018171">
    <property type="entry name" value="Pept_tRNA_hydro_CS"/>
</dbReference>
<dbReference type="PANTHER" id="PTHR17224">
    <property type="entry name" value="PEPTIDYL-TRNA HYDROLASE"/>
    <property type="match status" value="1"/>
</dbReference>
<dbReference type="Proteomes" id="UP000774750">
    <property type="component" value="Unassembled WGS sequence"/>
</dbReference>
<dbReference type="EMBL" id="JACJKY010000011">
    <property type="protein sequence ID" value="MBM6921075.1"/>
    <property type="molecule type" value="Genomic_DNA"/>
</dbReference>
<organism evidence="11 12">
    <name type="scientific">Merdimmobilis hominis</name>
    <dbReference type="NCBI Taxonomy" id="2897707"/>
    <lineage>
        <taxon>Bacteria</taxon>
        <taxon>Bacillati</taxon>
        <taxon>Bacillota</taxon>
        <taxon>Clostridia</taxon>
        <taxon>Eubacteriales</taxon>
        <taxon>Oscillospiraceae</taxon>
        <taxon>Merdimmobilis</taxon>
    </lineage>
</organism>
<evidence type="ECO:0000256" key="10">
    <source>
        <dbReference type="RuleBase" id="RU004320"/>
    </source>
</evidence>
<evidence type="ECO:0000256" key="2">
    <source>
        <dbReference type="ARBA" id="ARBA00022555"/>
    </source>
</evidence>
<proteinExistence type="inferred from homology"/>
<comment type="caution">
    <text evidence="11">The sequence shown here is derived from an EMBL/GenBank/DDBJ whole genome shotgun (WGS) entry which is preliminary data.</text>
</comment>
<feature type="binding site" evidence="8">
    <location>
        <position position="24"/>
    </location>
    <ligand>
        <name>tRNA</name>
        <dbReference type="ChEBI" id="CHEBI:17843"/>
    </ligand>
</feature>
<keyword evidence="2 8" id="KW-0820">tRNA-binding</keyword>
<dbReference type="HAMAP" id="MF_00083">
    <property type="entry name" value="Pept_tRNA_hydro_bact"/>
    <property type="match status" value="1"/>
</dbReference>
<evidence type="ECO:0000313" key="11">
    <source>
        <dbReference type="EMBL" id="MBM6921075.1"/>
    </source>
</evidence>
<dbReference type="PROSITE" id="PS01196">
    <property type="entry name" value="PEPT_TRNA_HYDROL_2"/>
    <property type="match status" value="1"/>
</dbReference>
<evidence type="ECO:0000256" key="3">
    <source>
        <dbReference type="ARBA" id="ARBA00022801"/>
    </source>
</evidence>
<comment type="catalytic activity">
    <reaction evidence="6 8 9">
        <text>an N-acyl-L-alpha-aminoacyl-tRNA + H2O = an N-acyl-L-amino acid + a tRNA + H(+)</text>
        <dbReference type="Rhea" id="RHEA:54448"/>
        <dbReference type="Rhea" id="RHEA-COMP:10123"/>
        <dbReference type="Rhea" id="RHEA-COMP:13883"/>
        <dbReference type="ChEBI" id="CHEBI:15377"/>
        <dbReference type="ChEBI" id="CHEBI:15378"/>
        <dbReference type="ChEBI" id="CHEBI:59874"/>
        <dbReference type="ChEBI" id="CHEBI:78442"/>
        <dbReference type="ChEBI" id="CHEBI:138191"/>
        <dbReference type="EC" id="3.1.1.29"/>
    </reaction>
</comment>
<dbReference type="Pfam" id="PF01195">
    <property type="entry name" value="Pept_tRNA_hydro"/>
    <property type="match status" value="1"/>
</dbReference>
<name>A0A938X8I4_9FIRM</name>
<comment type="subunit">
    <text evidence="8">Monomer.</text>
</comment>
<feature type="binding site" evidence="8">
    <location>
        <position position="76"/>
    </location>
    <ligand>
        <name>tRNA</name>
        <dbReference type="ChEBI" id="CHEBI:17843"/>
    </ligand>
</feature>
<evidence type="ECO:0000256" key="5">
    <source>
        <dbReference type="ARBA" id="ARBA00038063"/>
    </source>
</evidence>
<dbReference type="EC" id="3.1.1.29" evidence="1 8"/>
<dbReference type="GO" id="GO:0005737">
    <property type="term" value="C:cytoplasm"/>
    <property type="evidence" value="ECO:0007669"/>
    <property type="project" value="UniProtKB-SubCell"/>
</dbReference>
<dbReference type="InterPro" id="IPR036416">
    <property type="entry name" value="Pept_tRNA_hydro_sf"/>
</dbReference>